<keyword evidence="3" id="KW-1185">Reference proteome</keyword>
<gene>
    <name evidence="2" type="ORF">AN963_13590</name>
</gene>
<dbReference type="InterPro" id="IPR036291">
    <property type="entry name" value="NAD(P)-bd_dom_sf"/>
</dbReference>
<protein>
    <recommendedName>
        <fullName evidence="1">Saccharopine dehydrogenase NADP binding domain-containing protein</fullName>
    </recommendedName>
</protein>
<evidence type="ECO:0000259" key="1">
    <source>
        <dbReference type="Pfam" id="PF03435"/>
    </source>
</evidence>
<evidence type="ECO:0000313" key="2">
    <source>
        <dbReference type="EMBL" id="KQL46034.1"/>
    </source>
</evidence>
<evidence type="ECO:0000313" key="3">
    <source>
        <dbReference type="Proteomes" id="UP000051063"/>
    </source>
</evidence>
<dbReference type="PANTHER" id="PTHR43796">
    <property type="entry name" value="CARBOXYNORSPERMIDINE SYNTHASE"/>
    <property type="match status" value="1"/>
</dbReference>
<feature type="domain" description="Saccharopine dehydrogenase NADP binding" evidence="1">
    <location>
        <begin position="6"/>
        <end position="123"/>
    </location>
</feature>
<accession>A0ABR5N6L9</accession>
<dbReference type="Proteomes" id="UP000051063">
    <property type="component" value="Unassembled WGS sequence"/>
</dbReference>
<proteinExistence type="predicted"/>
<sequence>MRKDFLVVGGYGHVGSTICRELSLTYPGNVIAAGRSHEKAERFCQTMGGKVRPLALDTAEPIHPSALQDVKVVVMCLDQTNTEFVQRCLQQGIHYLDISASHTFLSEVEHLHSDAKDGHATAVLSVGLAPGLTNLLAARAKREIGPLRTLDISVMLGLGDQHGKGAIEWTIDQLQTTFSVMNAGQIVPVASFTDPRKADFGKGLGKRTSYRFPFSDQQVIPHTLGVSCVSTRLCFDSSIVTLFLAILKRVGFFHLLRVEWLRESVVRLFGAIRLGKELFAIKVDANGDGGEVEYLIAGKKEAEITAKVAAWTADAIYRKDLPKGVYHMEQLFELEDVWEYIQAAYTFDHQITVNKSSIPYRNVQ</sequence>
<comment type="caution">
    <text evidence="2">The sequence shown here is derived from an EMBL/GenBank/DDBJ whole genome shotgun (WGS) entry which is preliminary data.</text>
</comment>
<organism evidence="2 3">
    <name type="scientific">Brevibacillus choshinensis</name>
    <dbReference type="NCBI Taxonomy" id="54911"/>
    <lineage>
        <taxon>Bacteria</taxon>
        <taxon>Bacillati</taxon>
        <taxon>Bacillota</taxon>
        <taxon>Bacilli</taxon>
        <taxon>Bacillales</taxon>
        <taxon>Paenibacillaceae</taxon>
        <taxon>Brevibacillus</taxon>
    </lineage>
</organism>
<dbReference type="PANTHER" id="PTHR43796:SF2">
    <property type="entry name" value="CARBOXYNORSPERMIDINE SYNTHASE"/>
    <property type="match status" value="1"/>
</dbReference>
<dbReference type="InterPro" id="IPR005097">
    <property type="entry name" value="Sacchrp_dh_NADP-bd"/>
</dbReference>
<dbReference type="Gene3D" id="3.40.50.720">
    <property type="entry name" value="NAD(P)-binding Rossmann-like Domain"/>
    <property type="match status" value="1"/>
</dbReference>
<dbReference type="SUPFAM" id="SSF51735">
    <property type="entry name" value="NAD(P)-binding Rossmann-fold domains"/>
    <property type="match status" value="1"/>
</dbReference>
<dbReference type="Gene3D" id="3.30.360.10">
    <property type="entry name" value="Dihydrodipicolinate Reductase, domain 2"/>
    <property type="match status" value="1"/>
</dbReference>
<dbReference type="EMBL" id="LJJB01000010">
    <property type="protein sequence ID" value="KQL46034.1"/>
    <property type="molecule type" value="Genomic_DNA"/>
</dbReference>
<dbReference type="Pfam" id="PF03435">
    <property type="entry name" value="Sacchrp_dh_NADP"/>
    <property type="match status" value="1"/>
</dbReference>
<reference evidence="2 3" key="1">
    <citation type="submission" date="2015-09" db="EMBL/GenBank/DDBJ databases">
        <title>Genome sequencing project for genomic taxonomy and phylogenomics of Bacillus-like bacteria.</title>
        <authorList>
            <person name="Liu B."/>
            <person name="Wang J."/>
            <person name="Zhu Y."/>
            <person name="Liu G."/>
            <person name="Chen Q."/>
            <person name="Chen Z."/>
            <person name="Lan J."/>
            <person name="Che J."/>
            <person name="Ge C."/>
            <person name="Shi H."/>
            <person name="Pan Z."/>
            <person name="Liu X."/>
        </authorList>
    </citation>
    <scope>NUCLEOTIDE SEQUENCE [LARGE SCALE GENOMIC DNA]</scope>
    <source>
        <strain evidence="2 3">DSM 8552</strain>
    </source>
</reference>
<dbReference type="RefSeq" id="WP_083496934.1">
    <property type="nucleotide sequence ID" value="NZ_LJJB01000010.1"/>
</dbReference>
<name>A0ABR5N6L9_BRECH</name>